<keyword evidence="3" id="KW-0560">Oxidoreductase</keyword>
<feature type="region of interest" description="Disordered" evidence="1">
    <location>
        <begin position="331"/>
        <end position="352"/>
    </location>
</feature>
<dbReference type="GO" id="GO:0005829">
    <property type="term" value="C:cytosol"/>
    <property type="evidence" value="ECO:0007669"/>
    <property type="project" value="TreeGrafter"/>
</dbReference>
<keyword evidence="4" id="KW-1185">Reference proteome</keyword>
<name>A0A1H4L5R6_9HYPH</name>
<evidence type="ECO:0000313" key="4">
    <source>
        <dbReference type="Proteomes" id="UP000199064"/>
    </source>
</evidence>
<dbReference type="InterPro" id="IPR011251">
    <property type="entry name" value="Luciferase-like_dom"/>
</dbReference>
<accession>A0A1H4L5R6</accession>
<proteinExistence type="predicted"/>
<dbReference type="Gene3D" id="3.20.20.30">
    <property type="entry name" value="Luciferase-like domain"/>
    <property type="match status" value="1"/>
</dbReference>
<dbReference type="Pfam" id="PF00296">
    <property type="entry name" value="Bac_luciferase"/>
    <property type="match status" value="1"/>
</dbReference>
<reference evidence="4" key="1">
    <citation type="submission" date="2016-10" db="EMBL/GenBank/DDBJ databases">
        <authorList>
            <person name="Varghese N."/>
            <person name="Submissions S."/>
        </authorList>
    </citation>
    <scope>NUCLEOTIDE SEQUENCE [LARGE SCALE GENOMIC DNA]</scope>
    <source>
        <strain evidence="4">ES.061</strain>
    </source>
</reference>
<dbReference type="InterPro" id="IPR050766">
    <property type="entry name" value="Bact_Lucif_Oxidored"/>
</dbReference>
<dbReference type="PANTHER" id="PTHR30137:SF6">
    <property type="entry name" value="LUCIFERASE-LIKE MONOOXYGENASE"/>
    <property type="match status" value="1"/>
</dbReference>
<feature type="domain" description="Luciferase-like" evidence="2">
    <location>
        <begin position="18"/>
        <end position="293"/>
    </location>
</feature>
<organism evidence="3 4">
    <name type="scientific">Nitratireductor aquibiodomus</name>
    <dbReference type="NCBI Taxonomy" id="204799"/>
    <lineage>
        <taxon>Bacteria</taxon>
        <taxon>Pseudomonadati</taxon>
        <taxon>Pseudomonadota</taxon>
        <taxon>Alphaproteobacteria</taxon>
        <taxon>Hyphomicrobiales</taxon>
        <taxon>Phyllobacteriaceae</taxon>
        <taxon>Nitratireductor</taxon>
    </lineage>
</organism>
<dbReference type="EMBL" id="FNSL01000001">
    <property type="protein sequence ID" value="SEB66097.1"/>
    <property type="molecule type" value="Genomic_DNA"/>
</dbReference>
<evidence type="ECO:0000256" key="1">
    <source>
        <dbReference type="SAM" id="MobiDB-lite"/>
    </source>
</evidence>
<protein>
    <submittedName>
        <fullName evidence="3">Flavin-dependent oxidoreductase, luciferase family (Includes alkanesulfonate monooxygenase SsuD and methylene tetrahydromethanopterin reductase)</fullName>
    </submittedName>
</protein>
<gene>
    <name evidence="3" type="ORF">SAMN05216452_2660</name>
</gene>
<dbReference type="SUPFAM" id="SSF51679">
    <property type="entry name" value="Bacterial luciferase-like"/>
    <property type="match status" value="1"/>
</dbReference>
<evidence type="ECO:0000313" key="3">
    <source>
        <dbReference type="EMBL" id="SEB66097.1"/>
    </source>
</evidence>
<keyword evidence="3" id="KW-0503">Monooxygenase</keyword>
<dbReference type="Proteomes" id="UP000199064">
    <property type="component" value="Unassembled WGS sequence"/>
</dbReference>
<dbReference type="GO" id="GO:0016705">
    <property type="term" value="F:oxidoreductase activity, acting on paired donors, with incorporation or reduction of molecular oxygen"/>
    <property type="evidence" value="ECO:0007669"/>
    <property type="project" value="InterPro"/>
</dbReference>
<dbReference type="AlphaFoldDB" id="A0A1H4L5R6"/>
<evidence type="ECO:0000259" key="2">
    <source>
        <dbReference type="Pfam" id="PF00296"/>
    </source>
</evidence>
<dbReference type="PANTHER" id="PTHR30137">
    <property type="entry name" value="LUCIFERASE-LIKE MONOOXYGENASE"/>
    <property type="match status" value="1"/>
</dbReference>
<sequence length="352" mass="38148">MRVDLAGFAREGALGDHAALMYLVERADALGFGGIWFNEFHFAREALPYPSTLLLGAEILARTERLRFGTSILVLPLYHPLMLAEQIAQLDFQSGGRVDLGIGRGTEPATFTALEISRDDAHRRFCEALRIMIEAWTKPHCSADAGPWKFANVAVGPPPVQKPHPPVYVAGVSEETVDIAARNGFPLLLSLEPNEARQLPVFHAALERHGASRASLTASSLSRYVVIAPTRAEADERVDTLLDRLNTRRAERALARGMTPPEPRSRALMMADFTIAGTPEECHAQLHALSARTGSSSIRCLFSANGLIANDVALRGMELFAAEVLPALDRQASSPSPFENAGNEPALQGVNS</sequence>
<dbReference type="InterPro" id="IPR036661">
    <property type="entry name" value="Luciferase-like_sf"/>
</dbReference>
<dbReference type="GO" id="GO:0004497">
    <property type="term" value="F:monooxygenase activity"/>
    <property type="evidence" value="ECO:0007669"/>
    <property type="project" value="UniProtKB-KW"/>
</dbReference>